<comment type="caution">
    <text evidence="2">The sequence shown here is derived from an EMBL/GenBank/DDBJ whole genome shotgun (WGS) entry which is preliminary data.</text>
</comment>
<evidence type="ECO:0000313" key="2">
    <source>
        <dbReference type="EMBL" id="MEY8245708.1"/>
    </source>
</evidence>
<name>A0ABV4CWE5_9BACT</name>
<keyword evidence="1" id="KW-0472">Membrane</keyword>
<gene>
    <name evidence="2" type="ORF">AAK873_08805</name>
</gene>
<reference evidence="2 3" key="1">
    <citation type="submission" date="2024-03" db="EMBL/GenBank/DDBJ databases">
        <title>Mouse gut bacterial collection (mGBC) of GemPharmatech.</title>
        <authorList>
            <person name="He Y."/>
            <person name="Dong L."/>
            <person name="Wu D."/>
            <person name="Gao X."/>
            <person name="Lin Z."/>
        </authorList>
    </citation>
    <scope>NUCLEOTIDE SEQUENCE [LARGE SCALE GENOMIC DNA]</scope>
    <source>
        <strain evidence="2 3">54-13</strain>
    </source>
</reference>
<proteinExistence type="predicted"/>
<dbReference type="RefSeq" id="WP_121698049.1">
    <property type="nucleotide sequence ID" value="NZ_JBCLPP010000022.1"/>
</dbReference>
<keyword evidence="3" id="KW-1185">Reference proteome</keyword>
<feature type="transmembrane region" description="Helical" evidence="1">
    <location>
        <begin position="15"/>
        <end position="33"/>
    </location>
</feature>
<dbReference type="Proteomes" id="UP001565200">
    <property type="component" value="Unassembled WGS sequence"/>
</dbReference>
<dbReference type="InterPro" id="IPR007060">
    <property type="entry name" value="FtsL/DivIC"/>
</dbReference>
<sequence length="100" mass="12145">MSQSFNNILTWCRRYISVTFIIVMAFILIVLFFNDNSILKSIEYNRQITELKREIKANQDTLDYYKALNHSLDTDPETMERIVREQYHMQRENEDVYIIE</sequence>
<evidence type="ECO:0000313" key="3">
    <source>
        <dbReference type="Proteomes" id="UP001565200"/>
    </source>
</evidence>
<organism evidence="2 3">
    <name type="scientific">Heminiphilus faecis</name>
    <dbReference type="NCBI Taxonomy" id="2601703"/>
    <lineage>
        <taxon>Bacteria</taxon>
        <taxon>Pseudomonadati</taxon>
        <taxon>Bacteroidota</taxon>
        <taxon>Bacteroidia</taxon>
        <taxon>Bacteroidales</taxon>
        <taxon>Muribaculaceae</taxon>
        <taxon>Heminiphilus</taxon>
    </lineage>
</organism>
<dbReference type="Pfam" id="PF04977">
    <property type="entry name" value="DivIC"/>
    <property type="match status" value="1"/>
</dbReference>
<keyword evidence="1" id="KW-1133">Transmembrane helix</keyword>
<keyword evidence="1" id="KW-0812">Transmembrane</keyword>
<protein>
    <submittedName>
        <fullName evidence="2">Septum formation initiator family protein</fullName>
    </submittedName>
</protein>
<accession>A0ABV4CWE5</accession>
<evidence type="ECO:0000256" key="1">
    <source>
        <dbReference type="SAM" id="Phobius"/>
    </source>
</evidence>
<dbReference type="EMBL" id="JBCLPP010000022">
    <property type="protein sequence ID" value="MEY8245708.1"/>
    <property type="molecule type" value="Genomic_DNA"/>
</dbReference>